<proteinExistence type="predicted"/>
<gene>
    <name evidence="1" type="ORF">A0U89_14875</name>
</gene>
<dbReference type="Proteomes" id="UP000179145">
    <property type="component" value="Plasmid pKB14400_1"/>
</dbReference>
<evidence type="ECO:0000313" key="2">
    <source>
        <dbReference type="Proteomes" id="UP000179145"/>
    </source>
</evidence>
<keyword evidence="1" id="KW-0614">Plasmid</keyword>
<protein>
    <submittedName>
        <fullName evidence="1">Uncharacterized protein</fullName>
    </submittedName>
</protein>
<accession>A0A1D8UY72</accession>
<dbReference type="KEGG" id="kba:A0U89_14875"/>
<name>A0A1D8UY72_9PROT</name>
<evidence type="ECO:0000313" key="1">
    <source>
        <dbReference type="EMBL" id="AOX18569.1"/>
    </source>
</evidence>
<organism evidence="1 2">
    <name type="scientific">Kozakia baliensis</name>
    <dbReference type="NCBI Taxonomy" id="153496"/>
    <lineage>
        <taxon>Bacteria</taxon>
        <taxon>Pseudomonadati</taxon>
        <taxon>Pseudomonadota</taxon>
        <taxon>Alphaproteobacteria</taxon>
        <taxon>Acetobacterales</taxon>
        <taxon>Acetobacteraceae</taxon>
        <taxon>Kozakia</taxon>
    </lineage>
</organism>
<sequence length="197" mass="21475">MSAAVNYRRGEHILFDDHVRYEVSFPSPTDPAVKAAYAKIARTNNGPVPHPDFKGWWVCLDYARVAGGIEDGAVAMRIHYGRDNLANPTLLGTLCWREEWQEKTYGVAMALHGFGVLTGKIAIPDVPAAPLLPKTIPALTTFLSLETGHLTSAQTKALPRMLYEMCGALMDEVPPLCGVVLPPLPPIPLAPVKNDLH</sequence>
<keyword evidence="2" id="KW-1185">Reference proteome</keyword>
<geneLocation type="plasmid" evidence="2">
    <name>pkb14400_1</name>
</geneLocation>
<dbReference type="EMBL" id="CP014675">
    <property type="protein sequence ID" value="AOX18569.1"/>
    <property type="molecule type" value="Genomic_DNA"/>
</dbReference>
<dbReference type="AlphaFoldDB" id="A0A1D8UY72"/>
<reference evidence="1 2" key="1">
    <citation type="journal article" date="2016" name="Microb. Cell Fact.">
        <title>Dissection of exopolysaccharide biosynthesis in Kozakia baliensis.</title>
        <authorList>
            <person name="Brandt J.U."/>
            <person name="Jakob F."/>
            <person name="Behr J."/>
            <person name="Geissler A.J."/>
            <person name="Vogel R.F."/>
        </authorList>
    </citation>
    <scope>NUCLEOTIDE SEQUENCE [LARGE SCALE GENOMIC DNA]</scope>
    <source>
        <strain evidence="1 2">DSM 14400</strain>
        <plasmid evidence="2">Plasmid pkb14400_1</plasmid>
    </source>
</reference>